<dbReference type="PRINTS" id="PR00035">
    <property type="entry name" value="HTHGNTR"/>
</dbReference>
<dbReference type="Pfam" id="PF00392">
    <property type="entry name" value="GntR"/>
    <property type="match status" value="1"/>
</dbReference>
<dbReference type="EMBL" id="JACHMG010000001">
    <property type="protein sequence ID" value="MBB4687405.1"/>
    <property type="molecule type" value="Genomic_DNA"/>
</dbReference>
<dbReference type="PROSITE" id="PS50949">
    <property type="entry name" value="HTH_GNTR"/>
    <property type="match status" value="1"/>
</dbReference>
<keyword evidence="3" id="KW-0804">Transcription</keyword>
<dbReference type="SUPFAM" id="SSF46785">
    <property type="entry name" value="Winged helix' DNA-binding domain"/>
    <property type="match status" value="1"/>
</dbReference>
<dbReference type="PANTHER" id="PTHR44846:SF1">
    <property type="entry name" value="MANNOSYL-D-GLYCERATE TRANSPORT_METABOLISM SYSTEM REPRESSOR MNGR-RELATED"/>
    <property type="match status" value="1"/>
</dbReference>
<dbReference type="GO" id="GO:0045892">
    <property type="term" value="P:negative regulation of DNA-templated transcription"/>
    <property type="evidence" value="ECO:0007669"/>
    <property type="project" value="TreeGrafter"/>
</dbReference>
<gene>
    <name evidence="5" type="ORF">BJY18_004890</name>
</gene>
<dbReference type="GO" id="GO:0003677">
    <property type="term" value="F:DNA binding"/>
    <property type="evidence" value="ECO:0007669"/>
    <property type="project" value="UniProtKB-KW"/>
</dbReference>
<dbReference type="InterPro" id="IPR000524">
    <property type="entry name" value="Tscrpt_reg_HTH_GntR"/>
</dbReference>
<evidence type="ECO:0000256" key="1">
    <source>
        <dbReference type="ARBA" id="ARBA00023015"/>
    </source>
</evidence>
<dbReference type="AlphaFoldDB" id="A0A840J180"/>
<dbReference type="Proteomes" id="UP000581769">
    <property type="component" value="Unassembled WGS sequence"/>
</dbReference>
<dbReference type="RefSeq" id="WP_312873942.1">
    <property type="nucleotide sequence ID" value="NZ_JACHMG010000001.1"/>
</dbReference>
<dbReference type="Gene3D" id="1.10.10.10">
    <property type="entry name" value="Winged helix-like DNA-binding domain superfamily/Winged helix DNA-binding domain"/>
    <property type="match status" value="1"/>
</dbReference>
<dbReference type="SMART" id="SM00345">
    <property type="entry name" value="HTH_GNTR"/>
    <property type="match status" value="1"/>
</dbReference>
<dbReference type="PANTHER" id="PTHR44846">
    <property type="entry name" value="MANNOSYL-D-GLYCERATE TRANSPORT/METABOLISM SYSTEM REPRESSOR MNGR-RELATED"/>
    <property type="match status" value="1"/>
</dbReference>
<dbReference type="InterPro" id="IPR036390">
    <property type="entry name" value="WH_DNA-bd_sf"/>
</dbReference>
<feature type="domain" description="HTH gntR-type" evidence="4">
    <location>
        <begin position="10"/>
        <end position="78"/>
    </location>
</feature>
<evidence type="ECO:0000313" key="6">
    <source>
        <dbReference type="Proteomes" id="UP000581769"/>
    </source>
</evidence>
<proteinExistence type="predicted"/>
<protein>
    <submittedName>
        <fullName evidence="5">DNA-binding GntR family transcriptional regulator</fullName>
    </submittedName>
</protein>
<evidence type="ECO:0000256" key="2">
    <source>
        <dbReference type="ARBA" id="ARBA00023125"/>
    </source>
</evidence>
<organism evidence="5 6">
    <name type="scientific">Amycolatopsis jiangsuensis</name>
    <dbReference type="NCBI Taxonomy" id="1181879"/>
    <lineage>
        <taxon>Bacteria</taxon>
        <taxon>Bacillati</taxon>
        <taxon>Actinomycetota</taxon>
        <taxon>Actinomycetes</taxon>
        <taxon>Pseudonocardiales</taxon>
        <taxon>Pseudonocardiaceae</taxon>
        <taxon>Amycolatopsis</taxon>
    </lineage>
</organism>
<keyword evidence="6" id="KW-1185">Reference proteome</keyword>
<evidence type="ECO:0000256" key="3">
    <source>
        <dbReference type="ARBA" id="ARBA00023163"/>
    </source>
</evidence>
<keyword evidence="2 5" id="KW-0238">DNA-binding</keyword>
<accession>A0A840J180</accession>
<dbReference type="CDD" id="cd07377">
    <property type="entry name" value="WHTH_GntR"/>
    <property type="match status" value="1"/>
</dbReference>
<dbReference type="GO" id="GO:0003700">
    <property type="term" value="F:DNA-binding transcription factor activity"/>
    <property type="evidence" value="ECO:0007669"/>
    <property type="project" value="InterPro"/>
</dbReference>
<dbReference type="InterPro" id="IPR036388">
    <property type="entry name" value="WH-like_DNA-bd_sf"/>
</dbReference>
<evidence type="ECO:0000259" key="4">
    <source>
        <dbReference type="PROSITE" id="PS50949"/>
    </source>
</evidence>
<sequence length="82" mass="9198">MHKIPHDYMGYVYEWVADEVAARIASGDLPLLSALPNERRLAQEYGVSLGSARRAIDVLRKRGLVTTIRAKGTFVVQREASR</sequence>
<keyword evidence="1" id="KW-0805">Transcription regulation</keyword>
<dbReference type="InterPro" id="IPR050679">
    <property type="entry name" value="Bact_HTH_transcr_reg"/>
</dbReference>
<reference evidence="5 6" key="1">
    <citation type="submission" date="2020-08" db="EMBL/GenBank/DDBJ databases">
        <title>Sequencing the genomes of 1000 actinobacteria strains.</title>
        <authorList>
            <person name="Klenk H.-P."/>
        </authorList>
    </citation>
    <scope>NUCLEOTIDE SEQUENCE [LARGE SCALE GENOMIC DNA]</scope>
    <source>
        <strain evidence="5 6">DSM 45859</strain>
    </source>
</reference>
<name>A0A840J180_9PSEU</name>
<evidence type="ECO:0000313" key="5">
    <source>
        <dbReference type="EMBL" id="MBB4687405.1"/>
    </source>
</evidence>
<comment type="caution">
    <text evidence="5">The sequence shown here is derived from an EMBL/GenBank/DDBJ whole genome shotgun (WGS) entry which is preliminary data.</text>
</comment>